<feature type="region of interest" description="Disordered" evidence="1">
    <location>
        <begin position="475"/>
        <end position="494"/>
    </location>
</feature>
<dbReference type="InterPro" id="IPR013783">
    <property type="entry name" value="Ig-like_fold"/>
</dbReference>
<evidence type="ECO:0000313" key="5">
    <source>
        <dbReference type="Proteomes" id="UP000214666"/>
    </source>
</evidence>
<dbReference type="Proteomes" id="UP000214666">
    <property type="component" value="Chromosome"/>
</dbReference>
<sequence>MIPKKRFFRLFSLSLVCSMLVTGLPISKGYAAPEAQIQTETSNGKWMTGEYHTHTYQSDDAQESLTSVLDHAFEQNHLDWLALSDHLRMSSRDDNGTTLSGGAIPLSKGLALYQVPKIKELQNSGKYKDKIIFSGFEWDMPQYDHAGVGLLTDHPGSEEELKAINQFEYMFTNRSESSFDPANVAEWKLQGNRAYSTKQDTRTAIQWLKDHYPDSYVFINHPSRKKGSSSEIKISDIRDFNNLAPNIAFGFEGMPGNQMSPDRGETVDVYGGADITLAKVGGVWDALLGEGRKFWTFSNSDFHFNISKDRKYSSGYWPGEYSKNYTWVNGNTMKAVVDGMRSGKSFSVYGDLINALDFNITSGGKKEETGGNLQVTQGDNLQLTIRFKSPEKNNNGEPVQVDHVDLIAGDVTGPAASGTAEYTKSTNDSTKVLRRFTSNDWTTDAEGYHVITYKLDAASKNQYFRLRGTNLGINVPGETSNGEPLIDPKNTTTDNETRFSEINKRNYSDMWFYSNPIFVSVEPYSDQQAVDHTAATLSLGDTSQVTDDITLPQEGEHGTMIQWESSNPDLLSHDGHLLVRYPRENQPLTLKATITRGDVSVTKLFDVTVKGLDDITSVELLGSMKTADGQGYTGGQWTNQSVTASVYSSVYAEPVTSVKLELSMDKGEYQPYIANQPIEVSQEGKHTLDFRATDNLDRQAVLSLPIIIDHTAPVITLKGTHHVTLKQGSLYSEQGADATDNFGVSGDVLVSGTVDTTRPGTYTLRYNVNDLARNAAQEVVRTVSVEAGKKNDSNDNDSQSGGSSNSGSNNSSSGQTSGGGGSGSGETNTSSKPANEQPSTMQIDVKAQQGSKGALNGVFSIDIPTGAVNSDGQVRAVVLPKDQAPAAGNLQLLSQVLELNSTSGNNLSKPVNLTVHYQADKVAQDSKPAVYYYNESQQKWIYLGGTPNEDGTVTVSFNRLAKFAVYDYKPLALSDLNGHWAQSYTDRLIGMNVIQGFENQTFRPNDQITRAQFAKILVNALGLRLSDEETTFADDGKIPSWAKAQVAAAANAGLITGYKEQGKTVFKANQVITRAEMAVMISKALNSNASGSQGTVNPFRDTSSIPAWAQSSVNTAVSAGILNGYEDSTFQPDAEATRAETTAMIYKLLDALHI</sequence>
<organism evidence="4 5">
    <name type="scientific">Paenibacillus kribbensis</name>
    <dbReference type="NCBI Taxonomy" id="172713"/>
    <lineage>
        <taxon>Bacteria</taxon>
        <taxon>Bacillati</taxon>
        <taxon>Bacillota</taxon>
        <taxon>Bacilli</taxon>
        <taxon>Bacillales</taxon>
        <taxon>Paenibacillaceae</taxon>
        <taxon>Paenibacillus</taxon>
    </lineage>
</organism>
<feature type="domain" description="SLH" evidence="3">
    <location>
        <begin position="968"/>
        <end position="1028"/>
    </location>
</feature>
<dbReference type="EMBL" id="CP020028">
    <property type="protein sequence ID" value="ASR49809.1"/>
    <property type="molecule type" value="Genomic_DNA"/>
</dbReference>
<dbReference type="PANTHER" id="PTHR43308:SF5">
    <property type="entry name" value="S-LAYER PROTEIN _ PEPTIDOGLYCAN ENDO-BETA-N-ACETYLGLUCOSAMINIDASE"/>
    <property type="match status" value="1"/>
</dbReference>
<feature type="region of interest" description="Disordered" evidence="1">
    <location>
        <begin position="784"/>
        <end position="840"/>
    </location>
</feature>
<evidence type="ECO:0000256" key="1">
    <source>
        <dbReference type="SAM" id="MobiDB-lite"/>
    </source>
</evidence>
<accession>A0A222WT74</accession>
<evidence type="ECO:0000256" key="2">
    <source>
        <dbReference type="SAM" id="SignalP"/>
    </source>
</evidence>
<dbReference type="InterPro" id="IPR032179">
    <property type="entry name" value="Cry22Aa_Ig-like"/>
</dbReference>
<reference evidence="4 5" key="1">
    <citation type="submission" date="2017-03" db="EMBL/GenBank/DDBJ databases">
        <title>Complete genome sequence of Paenibacillus Kribbensis producing bioflocculants.</title>
        <authorList>
            <person name="Lee H.-G."/>
            <person name="Oh H.-M."/>
        </authorList>
    </citation>
    <scope>NUCLEOTIDE SEQUENCE [LARGE SCALE GENOMIC DNA]</scope>
    <source>
        <strain evidence="4 5">AM49</strain>
    </source>
</reference>
<feature type="compositionally biased region" description="Low complexity" evidence="1">
    <location>
        <begin position="796"/>
        <end position="815"/>
    </location>
</feature>
<dbReference type="PROSITE" id="PS51272">
    <property type="entry name" value="SLH"/>
    <property type="match status" value="3"/>
</dbReference>
<dbReference type="Pfam" id="PF20578">
    <property type="entry name" value="aBig_2"/>
    <property type="match status" value="1"/>
</dbReference>
<keyword evidence="5" id="KW-1185">Reference proteome</keyword>
<dbReference type="OrthoDB" id="9997at2"/>
<dbReference type="Gene3D" id="2.60.40.10">
    <property type="entry name" value="Immunoglobulins"/>
    <property type="match status" value="1"/>
</dbReference>
<dbReference type="InterPro" id="IPR046780">
    <property type="entry name" value="aBig_2"/>
</dbReference>
<dbReference type="InterPro" id="IPR001119">
    <property type="entry name" value="SLH_dom"/>
</dbReference>
<evidence type="ECO:0000313" key="4">
    <source>
        <dbReference type="EMBL" id="ASR49809.1"/>
    </source>
</evidence>
<dbReference type="InterPro" id="IPR016195">
    <property type="entry name" value="Pol/histidinol_Pase-like"/>
</dbReference>
<proteinExistence type="predicted"/>
<protein>
    <submittedName>
        <fullName evidence="4">S-layer protein</fullName>
    </submittedName>
</protein>
<dbReference type="Gene3D" id="3.20.20.140">
    <property type="entry name" value="Metal-dependent hydrolases"/>
    <property type="match status" value="1"/>
</dbReference>
<dbReference type="SUPFAM" id="SSF89550">
    <property type="entry name" value="PHP domain-like"/>
    <property type="match status" value="1"/>
</dbReference>
<keyword evidence="2" id="KW-0732">Signal</keyword>
<dbReference type="Pfam" id="PF00395">
    <property type="entry name" value="SLH"/>
    <property type="match status" value="3"/>
</dbReference>
<feature type="domain" description="SLH" evidence="3">
    <location>
        <begin position="1029"/>
        <end position="1095"/>
    </location>
</feature>
<dbReference type="PANTHER" id="PTHR43308">
    <property type="entry name" value="OUTER MEMBRANE PROTEIN ALPHA-RELATED"/>
    <property type="match status" value="1"/>
</dbReference>
<dbReference type="AlphaFoldDB" id="A0A222WT74"/>
<dbReference type="KEGG" id="pkb:B4V02_25615"/>
<dbReference type="Pfam" id="PF16403">
    <property type="entry name" value="Bact_surface_Ig-like"/>
    <property type="match status" value="1"/>
</dbReference>
<dbReference type="RefSeq" id="WP_094156889.1">
    <property type="nucleotide sequence ID" value="NZ_CP020028.1"/>
</dbReference>
<dbReference type="STRING" id="172713.GCA_001705305_01194"/>
<evidence type="ECO:0000259" key="3">
    <source>
        <dbReference type="PROSITE" id="PS51272"/>
    </source>
</evidence>
<dbReference type="InterPro" id="IPR051465">
    <property type="entry name" value="Cell_Envelope_Struct_Comp"/>
</dbReference>
<feature type="domain" description="SLH" evidence="3">
    <location>
        <begin position="1096"/>
        <end position="1154"/>
    </location>
</feature>
<feature type="chain" id="PRO_5039537910" evidence="2">
    <location>
        <begin position="24"/>
        <end position="1154"/>
    </location>
</feature>
<gene>
    <name evidence="4" type="ORF">B4V02_25615</name>
</gene>
<feature type="signal peptide" evidence="2">
    <location>
        <begin position="1"/>
        <end position="23"/>
    </location>
</feature>
<name>A0A222WT74_9BACL</name>